<accession>C6H3B0</accession>
<dbReference type="OrthoDB" id="4485682at2759"/>
<name>C6H3B0_AJECH</name>
<sequence>MSLISKIPPPQLLGTLKYGSPRSPESVKCSSPMEVREFERMLMEANPQGVSQSLLRRTRIIRAYAAMPLFVPAPLATTFEPDDSSVLPRREALAALEFKNRYVSAVSVEQLVEDRIWSLELRLAP</sequence>
<reference evidence="2" key="1">
    <citation type="submission" date="2009-05" db="EMBL/GenBank/DDBJ databases">
        <title>The genome sequence of Ajellomyces capsulatus strain H143.</title>
        <authorList>
            <person name="Champion M."/>
            <person name="Cuomo C.A."/>
            <person name="Ma L.-J."/>
            <person name="Henn M.R."/>
            <person name="Sil A."/>
            <person name="Goldman B."/>
            <person name="Young S.K."/>
            <person name="Kodira C.D."/>
            <person name="Zeng Q."/>
            <person name="Koehrsen M."/>
            <person name="Alvarado L."/>
            <person name="Berlin A.M."/>
            <person name="Borenstein D."/>
            <person name="Chen Z."/>
            <person name="Engels R."/>
            <person name="Freedman E."/>
            <person name="Gellesch M."/>
            <person name="Goldberg J."/>
            <person name="Griggs A."/>
            <person name="Gujja S."/>
            <person name="Heiman D.I."/>
            <person name="Hepburn T.A."/>
            <person name="Howarth C."/>
            <person name="Jen D."/>
            <person name="Larson L."/>
            <person name="Lewis B."/>
            <person name="Mehta T."/>
            <person name="Park D."/>
            <person name="Pearson M."/>
            <person name="Roberts A."/>
            <person name="Saif S."/>
            <person name="Shea T.D."/>
            <person name="Shenoy N."/>
            <person name="Sisk P."/>
            <person name="Stolte C."/>
            <person name="Sykes S."/>
            <person name="Walk T."/>
            <person name="White J."/>
            <person name="Yandava C."/>
            <person name="Klein B."/>
            <person name="McEwen J.G."/>
            <person name="Puccia R."/>
            <person name="Goldman G.H."/>
            <person name="Felipe M.S."/>
            <person name="Nino-Vega G."/>
            <person name="San-Blas G."/>
            <person name="Taylor J.W."/>
            <person name="Mendoza L."/>
            <person name="Galagan J.E."/>
            <person name="Nusbaum C."/>
            <person name="Birren B.W."/>
        </authorList>
    </citation>
    <scope>NUCLEOTIDE SEQUENCE [LARGE SCALE GENOMIC DNA]</scope>
    <source>
        <strain evidence="2">H143</strain>
    </source>
</reference>
<dbReference type="AlphaFoldDB" id="C6H3B0"/>
<gene>
    <name evidence="1" type="ORF">HCDG_00004</name>
</gene>
<dbReference type="HOGENOM" id="CLU_1991976_0_0_1"/>
<dbReference type="VEuPathDB" id="FungiDB:HCDG_00004"/>
<dbReference type="EMBL" id="GG692419">
    <property type="protein sequence ID" value="EER44425.1"/>
    <property type="molecule type" value="Genomic_DNA"/>
</dbReference>
<protein>
    <submittedName>
        <fullName evidence="1">Uncharacterized protein</fullName>
    </submittedName>
</protein>
<evidence type="ECO:0000313" key="1">
    <source>
        <dbReference type="EMBL" id="EER44425.1"/>
    </source>
</evidence>
<proteinExistence type="predicted"/>
<evidence type="ECO:0000313" key="2">
    <source>
        <dbReference type="Proteomes" id="UP000002624"/>
    </source>
</evidence>
<organism evidence="1 2">
    <name type="scientific">Ajellomyces capsulatus (strain H143)</name>
    <name type="common">Darling's disease fungus</name>
    <name type="synonym">Histoplasma capsulatum</name>
    <dbReference type="NCBI Taxonomy" id="544712"/>
    <lineage>
        <taxon>Eukaryota</taxon>
        <taxon>Fungi</taxon>
        <taxon>Dikarya</taxon>
        <taxon>Ascomycota</taxon>
        <taxon>Pezizomycotina</taxon>
        <taxon>Eurotiomycetes</taxon>
        <taxon>Eurotiomycetidae</taxon>
        <taxon>Onygenales</taxon>
        <taxon>Ajellomycetaceae</taxon>
        <taxon>Histoplasma</taxon>
    </lineage>
</organism>
<dbReference type="Proteomes" id="UP000002624">
    <property type="component" value="Unassembled WGS sequence"/>
</dbReference>